<proteinExistence type="predicted"/>
<dbReference type="EMBL" id="BMGK01000010">
    <property type="protein sequence ID" value="GGD99094.1"/>
    <property type="molecule type" value="Genomic_DNA"/>
</dbReference>
<keyword evidence="2" id="KW-1185">Reference proteome</keyword>
<dbReference type="AlphaFoldDB" id="A0A8J2VBP3"/>
<gene>
    <name evidence="1" type="ORF">GCM10011312_23200</name>
</gene>
<dbReference type="RefSeq" id="WP_188442711.1">
    <property type="nucleotide sequence ID" value="NZ_BMGK01000010.1"/>
</dbReference>
<evidence type="ECO:0000313" key="2">
    <source>
        <dbReference type="Proteomes" id="UP000652231"/>
    </source>
</evidence>
<organism evidence="1 2">
    <name type="scientific">Planktosalinus lacus</name>
    <dbReference type="NCBI Taxonomy" id="1526573"/>
    <lineage>
        <taxon>Bacteria</taxon>
        <taxon>Pseudomonadati</taxon>
        <taxon>Bacteroidota</taxon>
        <taxon>Flavobacteriia</taxon>
        <taxon>Flavobacteriales</taxon>
        <taxon>Flavobacteriaceae</taxon>
        <taxon>Planktosalinus</taxon>
    </lineage>
</organism>
<sequence>MNLKNLINKIQERQLETFQLVSEFQDWKKTPNLQTKRRGLYWIWTNHSSESLQTILTKAGTKEVPITELVTRRHQLENICKVSINGYKIVYNGIGGYIKEPPAFGLRERINQELNCNDKRTGTLNIINRFNDYNSLDNWGVSYFDFDDPKNQEILKLLPYEKNFYLEHAKNLEVDWRIEYGIPILTRH</sequence>
<comment type="caution">
    <text evidence="1">The sequence shown here is derived from an EMBL/GenBank/DDBJ whole genome shotgun (WGS) entry which is preliminary data.</text>
</comment>
<reference evidence="1" key="2">
    <citation type="submission" date="2020-09" db="EMBL/GenBank/DDBJ databases">
        <authorList>
            <person name="Sun Q."/>
            <person name="Zhou Y."/>
        </authorList>
    </citation>
    <scope>NUCLEOTIDE SEQUENCE</scope>
    <source>
        <strain evidence="1">CGMCC 1.12924</strain>
    </source>
</reference>
<evidence type="ECO:0000313" key="1">
    <source>
        <dbReference type="EMBL" id="GGD99094.1"/>
    </source>
</evidence>
<dbReference type="Proteomes" id="UP000652231">
    <property type="component" value="Unassembled WGS sequence"/>
</dbReference>
<accession>A0A8J2VBP3</accession>
<name>A0A8J2VBP3_9FLAO</name>
<protein>
    <submittedName>
        <fullName evidence="1">Uncharacterized protein</fullName>
    </submittedName>
</protein>
<reference evidence="1" key="1">
    <citation type="journal article" date="2014" name="Int. J. Syst. Evol. Microbiol.">
        <title>Complete genome sequence of Corynebacterium casei LMG S-19264T (=DSM 44701T), isolated from a smear-ripened cheese.</title>
        <authorList>
            <consortium name="US DOE Joint Genome Institute (JGI-PGF)"/>
            <person name="Walter F."/>
            <person name="Albersmeier A."/>
            <person name="Kalinowski J."/>
            <person name="Ruckert C."/>
        </authorList>
    </citation>
    <scope>NUCLEOTIDE SEQUENCE</scope>
    <source>
        <strain evidence="1">CGMCC 1.12924</strain>
    </source>
</reference>